<reference evidence="1 2" key="1">
    <citation type="journal article" date="2019" name="Syst. Appl. Microbiol.">
        <title>Polyphasic characterization of two novel Lactobacillus spp. isolated from blown salami packages: Description of Lactobacillus halodurans sp. nov. and Lactobacillus salsicarnum sp. nov.</title>
        <authorList>
            <person name="Schuster J.A."/>
            <person name="Klingl A."/>
            <person name="Vogel R.F."/>
            <person name="Ehrmann M.A."/>
        </authorList>
    </citation>
    <scope>NUCLEOTIDE SEQUENCE [LARGE SCALE GENOMIC DNA]</scope>
    <source>
        <strain evidence="1 2">TMW 1.2098</strain>
    </source>
</reference>
<gene>
    <name evidence="1" type="ORF">FHL03_04440</name>
</gene>
<evidence type="ECO:0000313" key="1">
    <source>
        <dbReference type="EMBL" id="MQS44732.1"/>
    </source>
</evidence>
<accession>A0ABW9P6N6</accession>
<keyword evidence="2" id="KW-1185">Reference proteome</keyword>
<organism evidence="1 2">
    <name type="scientific">Companilactobacillus mishanensis</name>
    <dbReference type="NCBI Taxonomy" id="2486008"/>
    <lineage>
        <taxon>Bacteria</taxon>
        <taxon>Bacillati</taxon>
        <taxon>Bacillota</taxon>
        <taxon>Bacilli</taxon>
        <taxon>Lactobacillales</taxon>
        <taxon>Lactobacillaceae</taxon>
        <taxon>Companilactobacillus</taxon>
    </lineage>
</organism>
<protein>
    <submittedName>
        <fullName evidence="1">Antitoxin</fullName>
    </submittedName>
</protein>
<dbReference type="Pfam" id="PF19807">
    <property type="entry name" value="DUF6290"/>
    <property type="match status" value="1"/>
</dbReference>
<name>A0ABW9P6N6_9LACO</name>
<dbReference type="NCBIfam" id="NF046040">
    <property type="entry name" value="RelB_antitoxin"/>
    <property type="match status" value="1"/>
</dbReference>
<proteinExistence type="predicted"/>
<dbReference type="InterPro" id="IPR046257">
    <property type="entry name" value="DUF6290"/>
</dbReference>
<dbReference type="Proteomes" id="UP000436655">
    <property type="component" value="Unassembled WGS sequence"/>
</dbReference>
<dbReference type="EMBL" id="VDFN01000002">
    <property type="protein sequence ID" value="MQS44732.1"/>
    <property type="molecule type" value="Genomic_DNA"/>
</dbReference>
<comment type="caution">
    <text evidence="1">The sequence shown here is derived from an EMBL/GenBank/DDBJ whole genome shotgun (WGS) entry which is preliminary data.</text>
</comment>
<evidence type="ECO:0000313" key="2">
    <source>
        <dbReference type="Proteomes" id="UP000436655"/>
    </source>
</evidence>
<sequence>MANIYVHVSKDEKAWLQHMATLYNTSISDLLLTYSIEELEDSYDSIVGELAHKEYINSGKKTVSMTKVIKKFGND</sequence>